<name>A0ABW5R6Z1_9BACL</name>
<dbReference type="RefSeq" id="WP_379927908.1">
    <property type="nucleotide sequence ID" value="NZ_JBHUMM010000002.1"/>
</dbReference>
<accession>A0ABW5R6Z1</accession>
<organism evidence="2 3">
    <name type="scientific">Marinicrinis sediminis</name>
    <dbReference type="NCBI Taxonomy" id="1652465"/>
    <lineage>
        <taxon>Bacteria</taxon>
        <taxon>Bacillati</taxon>
        <taxon>Bacillota</taxon>
        <taxon>Bacilli</taxon>
        <taxon>Bacillales</taxon>
        <taxon>Paenibacillaceae</taxon>
    </lineage>
</organism>
<evidence type="ECO:0000313" key="2">
    <source>
        <dbReference type="EMBL" id="MFD2670520.1"/>
    </source>
</evidence>
<sequence>MAKEHDLCRAVMFEPNRFVEFGLHRPMKKRLSSQSEYDPEQPQVKGNVA</sequence>
<protein>
    <submittedName>
        <fullName evidence="2">Uncharacterized protein</fullName>
    </submittedName>
</protein>
<feature type="region of interest" description="Disordered" evidence="1">
    <location>
        <begin position="29"/>
        <end position="49"/>
    </location>
</feature>
<reference evidence="3" key="1">
    <citation type="journal article" date="2019" name="Int. J. Syst. Evol. Microbiol.">
        <title>The Global Catalogue of Microorganisms (GCM) 10K type strain sequencing project: providing services to taxonomists for standard genome sequencing and annotation.</title>
        <authorList>
            <consortium name="The Broad Institute Genomics Platform"/>
            <consortium name="The Broad Institute Genome Sequencing Center for Infectious Disease"/>
            <person name="Wu L."/>
            <person name="Ma J."/>
        </authorList>
    </citation>
    <scope>NUCLEOTIDE SEQUENCE [LARGE SCALE GENOMIC DNA]</scope>
    <source>
        <strain evidence="3">KCTC 33676</strain>
    </source>
</reference>
<dbReference type="Proteomes" id="UP001597497">
    <property type="component" value="Unassembled WGS sequence"/>
</dbReference>
<comment type="caution">
    <text evidence="2">The sequence shown here is derived from an EMBL/GenBank/DDBJ whole genome shotgun (WGS) entry which is preliminary data.</text>
</comment>
<evidence type="ECO:0000256" key="1">
    <source>
        <dbReference type="SAM" id="MobiDB-lite"/>
    </source>
</evidence>
<proteinExistence type="predicted"/>
<evidence type="ECO:0000313" key="3">
    <source>
        <dbReference type="Proteomes" id="UP001597497"/>
    </source>
</evidence>
<dbReference type="EMBL" id="JBHUMM010000002">
    <property type="protein sequence ID" value="MFD2670520.1"/>
    <property type="molecule type" value="Genomic_DNA"/>
</dbReference>
<keyword evidence="3" id="KW-1185">Reference proteome</keyword>
<gene>
    <name evidence="2" type="ORF">ACFSUC_02715</name>
</gene>